<evidence type="ECO:0000313" key="11">
    <source>
        <dbReference type="EMBL" id="NKE05525.1"/>
    </source>
</evidence>
<keyword evidence="4" id="KW-1003">Cell membrane</keyword>
<feature type="transmembrane region" description="Helical" evidence="9">
    <location>
        <begin position="234"/>
        <end position="253"/>
    </location>
</feature>
<feature type="transmembrane region" description="Helical" evidence="9">
    <location>
        <begin position="314"/>
        <end position="332"/>
    </location>
</feature>
<evidence type="ECO:0000256" key="7">
    <source>
        <dbReference type="ARBA" id="ARBA00023136"/>
    </source>
</evidence>
<keyword evidence="7 9" id="KW-0472">Membrane</keyword>
<name>A0A846TN11_9BACI</name>
<evidence type="ECO:0000256" key="3">
    <source>
        <dbReference type="ARBA" id="ARBA00022449"/>
    </source>
</evidence>
<protein>
    <submittedName>
        <fullName evidence="11">Na+/H+ antiporter NhaC</fullName>
    </submittedName>
</protein>
<accession>A0A846TN11</accession>
<evidence type="ECO:0000256" key="2">
    <source>
        <dbReference type="ARBA" id="ARBA00022448"/>
    </source>
</evidence>
<dbReference type="InterPro" id="IPR004770">
    <property type="entry name" value="Na/H_antiport_NhaC"/>
</dbReference>
<comment type="caution">
    <text evidence="11">The sequence shown here is derived from an EMBL/GenBank/DDBJ whole genome shotgun (WGS) entry which is preliminary data.</text>
</comment>
<organism evidence="11 12">
    <name type="scientific">Mesobacillus selenatarsenatis</name>
    <dbReference type="NCBI Taxonomy" id="388741"/>
    <lineage>
        <taxon>Bacteria</taxon>
        <taxon>Bacillati</taxon>
        <taxon>Bacillota</taxon>
        <taxon>Bacilli</taxon>
        <taxon>Bacillales</taxon>
        <taxon>Bacillaceae</taxon>
        <taxon>Mesobacillus</taxon>
    </lineage>
</organism>
<evidence type="ECO:0000313" key="12">
    <source>
        <dbReference type="Proteomes" id="UP000587942"/>
    </source>
</evidence>
<sequence>MLNQSQSIKLRTSEAAAVIILLLAGIGYGMIKLELMPHIPVMTGIGSLIIYGLLKKIKMSELEQSMIDGAKAGLGAVMIFFFIGMLVSSWMAAGTIPTLIYFAFELVTGKWFYAIVFIVTSVIGLSIGSSLTTSAVIGVAFIAVSETLGFSLAITAGAVVSGAFLGDKMSPLSDTTVLASSTVKVDLFDHIKNMSWTTVPAFFISLILFASMSPELSSADFTKLQTLQNTLAEMNLIHWYSLIPLAILAILALKKVSSILTLGAGTLAAMIISLVVVQQKDWGTLPGILYTGYVSESGNEQLDSLLSRGGMESMFFSVSLVLLALSMGGLLFKLGVLPALLQGLAGSLEKVPVLIGSSALSAIGVNFLIGEQYLSIILTGNTFEGHFEKAGLHPKNLSRVLEDAGTVLNPLVPWSVCGVFLSSVLGVSTLEYVPFAFFCLLSPVLTLAAGFTGITLSKTGKNAVA</sequence>
<keyword evidence="2" id="KW-0813">Transport</keyword>
<comment type="similarity">
    <text evidence="8">Belongs to the NhaC Na(+)/H(+) (TC 2.A.35) antiporter family.</text>
</comment>
<feature type="transmembrane region" description="Helical" evidence="9">
    <location>
        <begin position="259"/>
        <end position="277"/>
    </location>
</feature>
<keyword evidence="3" id="KW-0050">Antiport</keyword>
<dbReference type="GO" id="GO:0015297">
    <property type="term" value="F:antiporter activity"/>
    <property type="evidence" value="ECO:0007669"/>
    <property type="project" value="UniProtKB-KW"/>
</dbReference>
<reference evidence="11 12" key="1">
    <citation type="submission" date="2020-03" db="EMBL/GenBank/DDBJ databases">
        <authorList>
            <person name="Sun Q."/>
        </authorList>
    </citation>
    <scope>NUCLEOTIDE SEQUENCE [LARGE SCALE GENOMIC DNA]</scope>
    <source>
        <strain evidence="11 12">KACC 21451</strain>
    </source>
</reference>
<feature type="transmembrane region" description="Helical" evidence="9">
    <location>
        <begin position="110"/>
        <end position="128"/>
    </location>
</feature>
<feature type="transmembrane region" description="Helical" evidence="9">
    <location>
        <begin position="352"/>
        <end position="369"/>
    </location>
</feature>
<dbReference type="InterPro" id="IPR018461">
    <property type="entry name" value="Na/H_Antiport_NhaC-like_C"/>
</dbReference>
<dbReference type="AlphaFoldDB" id="A0A846TN11"/>
<gene>
    <name evidence="11" type="primary">nhaC</name>
    <name evidence="11" type="ORF">GWK17_08540</name>
</gene>
<dbReference type="PANTHER" id="PTHR33451">
    <property type="entry name" value="MALATE-2H(+)/NA(+)-LACTATE ANTIPORTER"/>
    <property type="match status" value="1"/>
</dbReference>
<keyword evidence="6 9" id="KW-1133">Transmembrane helix</keyword>
<evidence type="ECO:0000259" key="10">
    <source>
        <dbReference type="Pfam" id="PF03553"/>
    </source>
</evidence>
<comment type="subcellular location">
    <subcellularLocation>
        <location evidence="1">Cell membrane</location>
        <topology evidence="1">Multi-pass membrane protein</topology>
    </subcellularLocation>
</comment>
<dbReference type="NCBIfam" id="TIGR00931">
    <property type="entry name" value="antiport_nhaC"/>
    <property type="match status" value="1"/>
</dbReference>
<dbReference type="PANTHER" id="PTHR33451:SF6">
    <property type="entry name" value="NA(+)_H(+) ANTIPORTER NHAC"/>
    <property type="match status" value="1"/>
</dbReference>
<feature type="transmembrane region" description="Helical" evidence="9">
    <location>
        <begin position="135"/>
        <end position="165"/>
    </location>
</feature>
<keyword evidence="5 9" id="KW-0812">Transmembrane</keyword>
<feature type="transmembrane region" description="Helical" evidence="9">
    <location>
        <begin position="432"/>
        <end position="456"/>
    </location>
</feature>
<dbReference type="RefSeq" id="WP_167831962.1">
    <property type="nucleotide sequence ID" value="NZ_JAAVUM010000004.1"/>
</dbReference>
<feature type="domain" description="Na+/H+ antiporter NhaC-like C-terminal" evidence="10">
    <location>
        <begin position="162"/>
        <end position="454"/>
    </location>
</feature>
<evidence type="ECO:0000256" key="9">
    <source>
        <dbReference type="SAM" id="Phobius"/>
    </source>
</evidence>
<evidence type="ECO:0000256" key="6">
    <source>
        <dbReference type="ARBA" id="ARBA00022989"/>
    </source>
</evidence>
<dbReference type="Proteomes" id="UP000587942">
    <property type="component" value="Unassembled WGS sequence"/>
</dbReference>
<dbReference type="InterPro" id="IPR052180">
    <property type="entry name" value="NhaC_Na-H+_Antiporter"/>
</dbReference>
<feature type="transmembrane region" description="Helical" evidence="9">
    <location>
        <begin position="12"/>
        <end position="31"/>
    </location>
</feature>
<dbReference type="Pfam" id="PF03553">
    <property type="entry name" value="Na_H_antiporter"/>
    <property type="match status" value="1"/>
</dbReference>
<evidence type="ECO:0000256" key="1">
    <source>
        <dbReference type="ARBA" id="ARBA00004651"/>
    </source>
</evidence>
<feature type="transmembrane region" description="Helical" evidence="9">
    <location>
        <begin position="74"/>
        <end position="104"/>
    </location>
</feature>
<feature type="transmembrane region" description="Helical" evidence="9">
    <location>
        <begin position="194"/>
        <end position="213"/>
    </location>
</feature>
<dbReference type="GO" id="GO:0005886">
    <property type="term" value="C:plasma membrane"/>
    <property type="evidence" value="ECO:0007669"/>
    <property type="project" value="UniProtKB-SubCell"/>
</dbReference>
<evidence type="ECO:0000256" key="5">
    <source>
        <dbReference type="ARBA" id="ARBA00022692"/>
    </source>
</evidence>
<evidence type="ECO:0000256" key="4">
    <source>
        <dbReference type="ARBA" id="ARBA00022475"/>
    </source>
</evidence>
<proteinExistence type="inferred from homology"/>
<dbReference type="EMBL" id="JAAVUM010000004">
    <property type="protein sequence ID" value="NKE05525.1"/>
    <property type="molecule type" value="Genomic_DNA"/>
</dbReference>
<feature type="transmembrane region" description="Helical" evidence="9">
    <location>
        <begin position="37"/>
        <end position="54"/>
    </location>
</feature>
<evidence type="ECO:0000256" key="8">
    <source>
        <dbReference type="ARBA" id="ARBA00038435"/>
    </source>
</evidence>
<feature type="transmembrane region" description="Helical" evidence="9">
    <location>
        <begin position="407"/>
        <end position="426"/>
    </location>
</feature>